<comment type="subunit">
    <text evidence="14">Homodimer.</text>
</comment>
<evidence type="ECO:0000256" key="10">
    <source>
        <dbReference type="ARBA" id="ARBA00023002"/>
    </source>
</evidence>
<proteinExistence type="inferred from homology"/>
<name>A0ABW3FG96_9HYPH</name>
<comment type="cofactor">
    <cofactor evidence="14 15">
        <name>heme b</name>
        <dbReference type="ChEBI" id="CHEBI:60344"/>
    </cofactor>
    <text evidence="14 15">Binds 1 heme b (iron(II)-protoporphyrin IX) group per subunit.</text>
</comment>
<dbReference type="PANTHER" id="PTHR40255:SF1">
    <property type="entry name" value="PROTOPORPHYRINOGEN IX OXIDASE"/>
    <property type="match status" value="1"/>
</dbReference>
<keyword evidence="17" id="KW-1185">Reference proteome</keyword>
<feature type="transmembrane region" description="Helical" evidence="14">
    <location>
        <begin position="82"/>
        <end position="104"/>
    </location>
</feature>
<evidence type="ECO:0000256" key="14">
    <source>
        <dbReference type="HAMAP-Rule" id="MF_02239"/>
    </source>
</evidence>
<dbReference type="EMBL" id="JBHTJV010000009">
    <property type="protein sequence ID" value="MFD0916733.1"/>
    <property type="molecule type" value="Genomic_DNA"/>
</dbReference>
<keyword evidence="5 14" id="KW-1003">Cell membrane</keyword>
<dbReference type="Pfam" id="PF03653">
    <property type="entry name" value="UPF0093"/>
    <property type="match status" value="1"/>
</dbReference>
<reference evidence="17" key="1">
    <citation type="journal article" date="2019" name="Int. J. Syst. Evol. Microbiol.">
        <title>The Global Catalogue of Microorganisms (GCM) 10K type strain sequencing project: providing services to taxonomists for standard genome sequencing and annotation.</title>
        <authorList>
            <consortium name="The Broad Institute Genomics Platform"/>
            <consortium name="The Broad Institute Genome Sequencing Center for Infectious Disease"/>
            <person name="Wu L."/>
            <person name="Ma J."/>
        </authorList>
    </citation>
    <scope>NUCLEOTIDE SEQUENCE [LARGE SCALE GENOMIC DNA]</scope>
    <source>
        <strain evidence="17">CCUG 60023</strain>
    </source>
</reference>
<evidence type="ECO:0000313" key="17">
    <source>
        <dbReference type="Proteomes" id="UP001597101"/>
    </source>
</evidence>
<keyword evidence="12 14" id="KW-0472">Membrane</keyword>
<evidence type="ECO:0000256" key="9">
    <source>
        <dbReference type="ARBA" id="ARBA00022989"/>
    </source>
</evidence>
<comment type="subcellular location">
    <subcellularLocation>
        <location evidence="1 14">Cell membrane</location>
        <topology evidence="1 14">Multi-pass membrane protein</topology>
    </subcellularLocation>
</comment>
<dbReference type="NCBIfam" id="TIGR00701">
    <property type="entry name" value="protoporphyrinogen oxidase HemJ"/>
    <property type="match status" value="1"/>
</dbReference>
<accession>A0ABW3FG96</accession>
<comment type="caution">
    <text evidence="16">The sequence shown here is derived from an EMBL/GenBank/DDBJ whole genome shotgun (WGS) entry which is preliminary data.</text>
</comment>
<dbReference type="PIRSF" id="PIRSF004638">
    <property type="entry name" value="UCP004638"/>
    <property type="match status" value="1"/>
</dbReference>
<organism evidence="16 17">
    <name type="scientific">Pseudahrensia aquimaris</name>
    <dbReference type="NCBI Taxonomy" id="744461"/>
    <lineage>
        <taxon>Bacteria</taxon>
        <taxon>Pseudomonadati</taxon>
        <taxon>Pseudomonadota</taxon>
        <taxon>Alphaproteobacteria</taxon>
        <taxon>Hyphomicrobiales</taxon>
        <taxon>Ahrensiaceae</taxon>
        <taxon>Pseudahrensia</taxon>
    </lineage>
</organism>
<evidence type="ECO:0000256" key="13">
    <source>
        <dbReference type="ARBA" id="ARBA00048390"/>
    </source>
</evidence>
<comment type="similarity">
    <text evidence="3 14 15">Belongs to the HemJ family.</text>
</comment>
<sequence length="140" mass="16270">MDLWVKSLHVIAMIAWMVGFLYLPRLFVYHAAEGVTPETSETFKVMERRLMKAIMTPAMIATWVFGIWIAALYNVWAEPWFIIKLALVLVLTVFHFISVGWMKAFAEDRNEKPQRFFRIANEVPTVLLIVIVILVVVKPF</sequence>
<comment type="catalytic activity">
    <reaction evidence="13 14 15">
        <text>protoporphyrinogen IX + 3 A = protoporphyrin IX + 3 AH2</text>
        <dbReference type="Rhea" id="RHEA:62000"/>
        <dbReference type="ChEBI" id="CHEBI:13193"/>
        <dbReference type="ChEBI" id="CHEBI:17499"/>
        <dbReference type="ChEBI" id="CHEBI:57306"/>
        <dbReference type="ChEBI" id="CHEBI:57307"/>
    </reaction>
</comment>
<evidence type="ECO:0000256" key="3">
    <source>
        <dbReference type="ARBA" id="ARBA00006501"/>
    </source>
</evidence>
<keyword evidence="9 14" id="KW-1133">Transmembrane helix</keyword>
<dbReference type="Proteomes" id="UP001597101">
    <property type="component" value="Unassembled WGS sequence"/>
</dbReference>
<keyword evidence="10 14" id="KW-0560">Oxidoreductase</keyword>
<keyword evidence="8 14" id="KW-0479">Metal-binding</keyword>
<feature type="transmembrane region" description="Helical" evidence="14">
    <location>
        <begin position="6"/>
        <end position="23"/>
    </location>
</feature>
<evidence type="ECO:0000313" key="16">
    <source>
        <dbReference type="EMBL" id="MFD0916733.1"/>
    </source>
</evidence>
<comment type="pathway">
    <text evidence="2 14 15">Porphyrin-containing compound metabolism; protoporphyrin-IX biosynthesis; protoporphyrin-IX from protoporphyrinogen-IX: step 1/1.</text>
</comment>
<comment type="function">
    <text evidence="14 15">Catalyzes the oxidation of protoporphyrinogen IX to protoporphyrin IX.</text>
</comment>
<feature type="transmembrane region" description="Helical" evidence="14">
    <location>
        <begin position="116"/>
        <end position="137"/>
    </location>
</feature>
<evidence type="ECO:0000256" key="8">
    <source>
        <dbReference type="ARBA" id="ARBA00022723"/>
    </source>
</evidence>
<protein>
    <recommendedName>
        <fullName evidence="4 14">Protoporphyrinogen IX oxidase</fullName>
        <shortName evidence="14">PPO</shortName>
        <ecNumber evidence="14 15">1.3.99.-</ecNumber>
    </recommendedName>
</protein>
<evidence type="ECO:0000256" key="11">
    <source>
        <dbReference type="ARBA" id="ARBA00023004"/>
    </source>
</evidence>
<evidence type="ECO:0000256" key="4">
    <source>
        <dbReference type="ARBA" id="ARBA00017504"/>
    </source>
</evidence>
<feature type="transmembrane region" description="Helical" evidence="14">
    <location>
        <begin position="54"/>
        <end position="76"/>
    </location>
</feature>
<feature type="binding site" description="axial binding residue" evidence="14">
    <location>
        <position position="84"/>
    </location>
    <ligand>
        <name>heme</name>
        <dbReference type="ChEBI" id="CHEBI:30413"/>
    </ligand>
    <ligandPart>
        <name>Fe</name>
        <dbReference type="ChEBI" id="CHEBI:18248"/>
    </ligandPart>
</feature>
<evidence type="ECO:0000256" key="7">
    <source>
        <dbReference type="ARBA" id="ARBA00022692"/>
    </source>
</evidence>
<evidence type="ECO:0000256" key="5">
    <source>
        <dbReference type="ARBA" id="ARBA00022475"/>
    </source>
</evidence>
<keyword evidence="7 14" id="KW-0812">Transmembrane</keyword>
<dbReference type="PANTHER" id="PTHR40255">
    <property type="entry name" value="UPF0093 MEMBRANE PROTEIN SLR1790"/>
    <property type="match status" value="1"/>
</dbReference>
<feature type="binding site" description="axial binding residue" evidence="14">
    <location>
        <position position="9"/>
    </location>
    <ligand>
        <name>heme</name>
        <dbReference type="ChEBI" id="CHEBI:30413"/>
    </ligand>
    <ligandPart>
        <name>Fe</name>
        <dbReference type="ChEBI" id="CHEBI:18248"/>
    </ligandPart>
</feature>
<dbReference type="RefSeq" id="WP_377212587.1">
    <property type="nucleotide sequence ID" value="NZ_JBHTJV010000009.1"/>
</dbReference>
<evidence type="ECO:0000256" key="12">
    <source>
        <dbReference type="ARBA" id="ARBA00023136"/>
    </source>
</evidence>
<dbReference type="HAMAP" id="MF_02239">
    <property type="entry name" value="HemJ"/>
    <property type="match status" value="1"/>
</dbReference>
<evidence type="ECO:0000256" key="1">
    <source>
        <dbReference type="ARBA" id="ARBA00004651"/>
    </source>
</evidence>
<evidence type="ECO:0000256" key="2">
    <source>
        <dbReference type="ARBA" id="ARBA00005073"/>
    </source>
</evidence>
<dbReference type="InterPro" id="IPR005265">
    <property type="entry name" value="HemJ-like"/>
</dbReference>
<evidence type="ECO:0000256" key="6">
    <source>
        <dbReference type="ARBA" id="ARBA00022617"/>
    </source>
</evidence>
<evidence type="ECO:0000256" key="15">
    <source>
        <dbReference type="PIRNR" id="PIRNR004638"/>
    </source>
</evidence>
<gene>
    <name evidence="16" type="primary">hemJ</name>
    <name evidence="16" type="ORF">ACFQ14_09965</name>
</gene>
<keyword evidence="6 14" id="KW-0349">Heme</keyword>
<dbReference type="EC" id="1.3.99.-" evidence="14 15"/>
<keyword evidence="11 14" id="KW-0408">Iron</keyword>